<protein>
    <submittedName>
        <fullName evidence="2">Uncharacterized protein</fullName>
    </submittedName>
</protein>
<sequence>MVLEGEQERILPDGGEISESDKSMMSFTSRPGTDTILRRHIASPPPLFHRSIPKKHGARPRVAGALPGQAPVLIFRTVIEEALAVEVPAPVASEPSRPALPSPVLVNHVLMDILPRNDGPGLSSAFWISHSLSNQASPTRSQLQQSLTITRQEDEPSVIGASPEPRGAQVPAPPYLTRRTALYPETLSPTLARLADLQRS</sequence>
<gene>
    <name evidence="2" type="ORF">RDB_LOCUS122279</name>
</gene>
<name>A0A8H3B835_9AGAM</name>
<feature type="region of interest" description="Disordered" evidence="1">
    <location>
        <begin position="1"/>
        <end position="25"/>
    </location>
</feature>
<feature type="region of interest" description="Disordered" evidence="1">
    <location>
        <begin position="137"/>
        <end position="175"/>
    </location>
</feature>
<comment type="caution">
    <text evidence="2">The sequence shown here is derived from an EMBL/GenBank/DDBJ whole genome shotgun (WGS) entry which is preliminary data.</text>
</comment>
<organism evidence="2 3">
    <name type="scientific">Rhizoctonia solani</name>
    <dbReference type="NCBI Taxonomy" id="456999"/>
    <lineage>
        <taxon>Eukaryota</taxon>
        <taxon>Fungi</taxon>
        <taxon>Dikarya</taxon>
        <taxon>Basidiomycota</taxon>
        <taxon>Agaricomycotina</taxon>
        <taxon>Agaricomycetes</taxon>
        <taxon>Cantharellales</taxon>
        <taxon>Ceratobasidiaceae</taxon>
        <taxon>Rhizoctonia</taxon>
    </lineage>
</organism>
<evidence type="ECO:0000313" key="2">
    <source>
        <dbReference type="EMBL" id="CAE6449348.1"/>
    </source>
</evidence>
<dbReference type="EMBL" id="CAJMWW010000136">
    <property type="protein sequence ID" value="CAE6449348.1"/>
    <property type="molecule type" value="Genomic_DNA"/>
</dbReference>
<accession>A0A8H3B835</accession>
<dbReference type="AlphaFoldDB" id="A0A8H3B835"/>
<dbReference type="Proteomes" id="UP000663841">
    <property type="component" value="Unassembled WGS sequence"/>
</dbReference>
<evidence type="ECO:0000256" key="1">
    <source>
        <dbReference type="SAM" id="MobiDB-lite"/>
    </source>
</evidence>
<feature type="compositionally biased region" description="Polar residues" evidence="1">
    <location>
        <begin position="137"/>
        <end position="150"/>
    </location>
</feature>
<proteinExistence type="predicted"/>
<evidence type="ECO:0000313" key="3">
    <source>
        <dbReference type="Proteomes" id="UP000663841"/>
    </source>
</evidence>
<feature type="compositionally biased region" description="Basic and acidic residues" evidence="1">
    <location>
        <begin position="1"/>
        <end position="11"/>
    </location>
</feature>
<reference evidence="2" key="1">
    <citation type="submission" date="2021-01" db="EMBL/GenBank/DDBJ databases">
        <authorList>
            <person name="Kaushik A."/>
        </authorList>
    </citation>
    <scope>NUCLEOTIDE SEQUENCE</scope>
    <source>
        <strain evidence="2">AG3-T5</strain>
    </source>
</reference>